<dbReference type="AlphaFoldDB" id="A0A1A7C316"/>
<evidence type="ECO:0000256" key="1">
    <source>
        <dbReference type="ARBA" id="ARBA00010641"/>
    </source>
</evidence>
<dbReference type="GO" id="GO:0003677">
    <property type="term" value="F:DNA binding"/>
    <property type="evidence" value="ECO:0007669"/>
    <property type="project" value="InterPro"/>
</dbReference>
<dbReference type="GO" id="GO:0016987">
    <property type="term" value="F:sigma factor activity"/>
    <property type="evidence" value="ECO:0007669"/>
    <property type="project" value="UniProtKB-KW"/>
</dbReference>
<evidence type="ECO:0000256" key="3">
    <source>
        <dbReference type="ARBA" id="ARBA00023082"/>
    </source>
</evidence>
<feature type="domain" description="RNA polymerase sigma factor 70 region 4 type 2" evidence="6">
    <location>
        <begin position="88"/>
        <end position="139"/>
    </location>
</feature>
<name>A0A1A7C316_9BURK</name>
<gene>
    <name evidence="7" type="ORF">ASR47_100724</name>
</gene>
<dbReference type="SUPFAM" id="SSF88659">
    <property type="entry name" value="Sigma3 and sigma4 domains of RNA polymerase sigma factors"/>
    <property type="match status" value="1"/>
</dbReference>
<feature type="domain" description="RNA polymerase sigma-70 region 2" evidence="5">
    <location>
        <begin position="2"/>
        <end position="52"/>
    </location>
</feature>
<comment type="caution">
    <text evidence="7">The sequence shown here is derived from an EMBL/GenBank/DDBJ whole genome shotgun (WGS) entry which is preliminary data.</text>
</comment>
<evidence type="ECO:0000313" key="8">
    <source>
        <dbReference type="Proteomes" id="UP000092713"/>
    </source>
</evidence>
<evidence type="ECO:0000256" key="2">
    <source>
        <dbReference type="ARBA" id="ARBA00023015"/>
    </source>
</evidence>
<dbReference type="Gene3D" id="1.10.1740.10">
    <property type="match status" value="1"/>
</dbReference>
<dbReference type="InterPro" id="IPR013325">
    <property type="entry name" value="RNA_pol_sigma_r2"/>
</dbReference>
<dbReference type="InterPro" id="IPR013324">
    <property type="entry name" value="RNA_pol_sigma_r3/r4-like"/>
</dbReference>
<dbReference type="SUPFAM" id="SSF88946">
    <property type="entry name" value="Sigma2 domain of RNA polymerase sigma factors"/>
    <property type="match status" value="1"/>
</dbReference>
<dbReference type="InterPro" id="IPR039425">
    <property type="entry name" value="RNA_pol_sigma-70-like"/>
</dbReference>
<dbReference type="EMBL" id="LOCQ01000056">
    <property type="protein sequence ID" value="OBV38708.1"/>
    <property type="molecule type" value="Genomic_DNA"/>
</dbReference>
<keyword evidence="3" id="KW-0731">Sigma factor</keyword>
<dbReference type="InterPro" id="IPR007627">
    <property type="entry name" value="RNA_pol_sigma70_r2"/>
</dbReference>
<keyword evidence="2" id="KW-0805">Transcription regulation</keyword>
<organism evidence="7 8">
    <name type="scientific">Janthinobacterium psychrotolerans</name>
    <dbReference type="NCBI Taxonomy" id="1747903"/>
    <lineage>
        <taxon>Bacteria</taxon>
        <taxon>Pseudomonadati</taxon>
        <taxon>Pseudomonadota</taxon>
        <taxon>Betaproteobacteria</taxon>
        <taxon>Burkholderiales</taxon>
        <taxon>Oxalobacteraceae</taxon>
        <taxon>Janthinobacterium</taxon>
    </lineage>
</organism>
<dbReference type="NCBIfam" id="TIGR02937">
    <property type="entry name" value="sigma70-ECF"/>
    <property type="match status" value="1"/>
</dbReference>
<dbReference type="PATRIC" id="fig|1747903.4.peg.2265"/>
<evidence type="ECO:0000256" key="4">
    <source>
        <dbReference type="ARBA" id="ARBA00023163"/>
    </source>
</evidence>
<dbReference type="PANTHER" id="PTHR43133">
    <property type="entry name" value="RNA POLYMERASE ECF-TYPE SIGMA FACTO"/>
    <property type="match status" value="1"/>
</dbReference>
<keyword evidence="8" id="KW-1185">Reference proteome</keyword>
<evidence type="ECO:0000259" key="5">
    <source>
        <dbReference type="Pfam" id="PF04542"/>
    </source>
</evidence>
<dbReference type="STRING" id="1747903.ASR47_100724"/>
<comment type="similarity">
    <text evidence="1">Belongs to the sigma-70 factor family. ECF subfamily.</text>
</comment>
<accession>A0A1A7C316</accession>
<dbReference type="Gene3D" id="1.10.10.10">
    <property type="entry name" value="Winged helix-like DNA-binding domain superfamily/Winged helix DNA-binding domain"/>
    <property type="match status" value="1"/>
</dbReference>
<protein>
    <submittedName>
        <fullName evidence="7">RNA polymerase sigma-70 factor, ECF subfamily</fullName>
    </submittedName>
</protein>
<dbReference type="InterPro" id="IPR013249">
    <property type="entry name" value="RNA_pol_sigma70_r4_t2"/>
</dbReference>
<sequence>MVRDRDVAADVVQESYARVLAVRNAGQDIPEPRALLHQTARRLIIDRHRRASVRQHDDFDSLPESEQPAAPAHLEPESVYAHEQQALAFAAVIEALPPRCREAFVLNRFDGLSHQEVAEHMGISKNMVAQHIIRAVLACKACEDRLGLPDSWPHSAKRGPLA</sequence>
<evidence type="ECO:0000313" key="7">
    <source>
        <dbReference type="EMBL" id="OBV38708.1"/>
    </source>
</evidence>
<reference evidence="7 8" key="1">
    <citation type="submission" date="2016-04" db="EMBL/GenBank/DDBJ databases">
        <title>Draft genome sequence of Janthinobacterium psychrotolerans sp. nov., isolated from freshwater sediments in Denmark.</title>
        <authorList>
            <person name="Gong X."/>
            <person name="Skrivergaard S."/>
            <person name="Korsgaard B.S."/>
            <person name="Schreiber L."/>
            <person name="Marshall I.P."/>
            <person name="Finster K."/>
            <person name="Schramm A."/>
        </authorList>
    </citation>
    <scope>NUCLEOTIDE SEQUENCE [LARGE SCALE GENOMIC DNA]</scope>
    <source>
        <strain evidence="7 8">S3-2</strain>
    </source>
</reference>
<dbReference type="Pfam" id="PF08281">
    <property type="entry name" value="Sigma70_r4_2"/>
    <property type="match status" value="1"/>
</dbReference>
<dbReference type="InterPro" id="IPR014284">
    <property type="entry name" value="RNA_pol_sigma-70_dom"/>
</dbReference>
<dbReference type="PANTHER" id="PTHR43133:SF63">
    <property type="entry name" value="RNA POLYMERASE SIGMA FACTOR FECI-RELATED"/>
    <property type="match status" value="1"/>
</dbReference>
<proteinExistence type="inferred from homology"/>
<keyword evidence="4" id="KW-0804">Transcription</keyword>
<evidence type="ECO:0000259" key="6">
    <source>
        <dbReference type="Pfam" id="PF08281"/>
    </source>
</evidence>
<dbReference type="Proteomes" id="UP000092713">
    <property type="component" value="Unassembled WGS sequence"/>
</dbReference>
<dbReference type="Pfam" id="PF04542">
    <property type="entry name" value="Sigma70_r2"/>
    <property type="match status" value="1"/>
</dbReference>
<dbReference type="InterPro" id="IPR036388">
    <property type="entry name" value="WH-like_DNA-bd_sf"/>
</dbReference>
<dbReference type="GO" id="GO:0006352">
    <property type="term" value="P:DNA-templated transcription initiation"/>
    <property type="evidence" value="ECO:0007669"/>
    <property type="project" value="InterPro"/>
</dbReference>